<proteinExistence type="inferred from homology"/>
<dbReference type="InterPro" id="IPR023476">
    <property type="entry name" value="Pep_tRNA_hydro_II_dom_sf"/>
</dbReference>
<evidence type="ECO:0000256" key="1">
    <source>
        <dbReference type="ARBA" id="ARBA00013260"/>
    </source>
</evidence>
<accession>A0A9X6WHM8</accession>
<dbReference type="PANTHER" id="PTHR12649">
    <property type="entry name" value="PEPTIDYL-TRNA HYDROLASE 2"/>
    <property type="match status" value="1"/>
</dbReference>
<evidence type="ECO:0000256" key="4">
    <source>
        <dbReference type="ARBA" id="ARBA00048707"/>
    </source>
</evidence>
<dbReference type="PANTHER" id="PTHR12649:SF11">
    <property type="entry name" value="PEPTIDYL-TRNA HYDROLASE 2, MITOCHONDRIAL"/>
    <property type="match status" value="1"/>
</dbReference>
<dbReference type="SUPFAM" id="SSF102462">
    <property type="entry name" value="Peptidyl-tRNA hydrolase II"/>
    <property type="match status" value="1"/>
</dbReference>
<dbReference type="Gene3D" id="3.40.1490.10">
    <property type="entry name" value="Bit1"/>
    <property type="match status" value="1"/>
</dbReference>
<evidence type="ECO:0000313" key="6">
    <source>
        <dbReference type="Proteomes" id="UP000224003"/>
    </source>
</evidence>
<evidence type="ECO:0000256" key="2">
    <source>
        <dbReference type="ARBA" id="ARBA00022801"/>
    </source>
</evidence>
<comment type="caution">
    <text evidence="5">The sequence shown here is derived from an EMBL/GenBank/DDBJ whole genome shotgun (WGS) entry which is preliminary data.</text>
</comment>
<evidence type="ECO:0000313" key="5">
    <source>
        <dbReference type="EMBL" id="PFJ29149.1"/>
    </source>
</evidence>
<comment type="similarity">
    <text evidence="3">Belongs to the PTH2 family.</text>
</comment>
<dbReference type="GO" id="GO:0004045">
    <property type="term" value="F:peptidyl-tRNA hydrolase activity"/>
    <property type="evidence" value="ECO:0007669"/>
    <property type="project" value="UniProtKB-EC"/>
</dbReference>
<dbReference type="Pfam" id="PF01981">
    <property type="entry name" value="PTH2"/>
    <property type="match status" value="1"/>
</dbReference>
<organism evidence="5 6">
    <name type="scientific">Bacillus thuringiensis</name>
    <dbReference type="NCBI Taxonomy" id="1428"/>
    <lineage>
        <taxon>Bacteria</taxon>
        <taxon>Bacillati</taxon>
        <taxon>Bacillota</taxon>
        <taxon>Bacilli</taxon>
        <taxon>Bacillales</taxon>
        <taxon>Bacillaceae</taxon>
        <taxon>Bacillus</taxon>
        <taxon>Bacillus cereus group</taxon>
    </lineage>
</organism>
<sequence length="113" mass="13102">MEKKDEIVQYFVVNKELEMSAPKLAAQIAHVATIMTLKYQNEEDFQKWINGSQTKILLGGKETQLNKLIEQGFDFIIDEGRTEIPKNSLTVVGLKPMLKSEAQQYIKRLRLYR</sequence>
<dbReference type="EMBL" id="NUVX01000080">
    <property type="protein sequence ID" value="PFJ29149.1"/>
    <property type="molecule type" value="Genomic_DNA"/>
</dbReference>
<name>A0A9X6WHM8_BACTU</name>
<comment type="catalytic activity">
    <reaction evidence="4">
        <text>an N-acyl-L-alpha-aminoacyl-tRNA + H2O = an N-acyl-L-amino acid + a tRNA + H(+)</text>
        <dbReference type="Rhea" id="RHEA:54448"/>
        <dbReference type="Rhea" id="RHEA-COMP:10123"/>
        <dbReference type="Rhea" id="RHEA-COMP:13883"/>
        <dbReference type="ChEBI" id="CHEBI:15377"/>
        <dbReference type="ChEBI" id="CHEBI:15378"/>
        <dbReference type="ChEBI" id="CHEBI:59874"/>
        <dbReference type="ChEBI" id="CHEBI:78442"/>
        <dbReference type="ChEBI" id="CHEBI:138191"/>
        <dbReference type="EC" id="3.1.1.29"/>
    </reaction>
</comment>
<keyword evidence="2 5" id="KW-0378">Hydrolase</keyword>
<protein>
    <recommendedName>
        <fullName evidence="1">peptidyl-tRNA hydrolase</fullName>
        <ecNumber evidence="1">3.1.1.29</ecNumber>
    </recommendedName>
</protein>
<dbReference type="GO" id="GO:0005829">
    <property type="term" value="C:cytosol"/>
    <property type="evidence" value="ECO:0007669"/>
    <property type="project" value="TreeGrafter"/>
</dbReference>
<dbReference type="RefSeq" id="WP_098006420.1">
    <property type="nucleotide sequence ID" value="NZ_NUVX01000080.1"/>
</dbReference>
<dbReference type="InterPro" id="IPR002833">
    <property type="entry name" value="PTH2"/>
</dbReference>
<reference evidence="5 6" key="1">
    <citation type="submission" date="2017-09" db="EMBL/GenBank/DDBJ databases">
        <title>Large-scale bioinformatics analysis of Bacillus genomes uncovers conserved roles of natural products in bacterial physiology.</title>
        <authorList>
            <consortium name="Agbiome Team Llc"/>
            <person name="Bleich R.M."/>
            <person name="Grubbs K.J."/>
            <person name="Santa Maria K.C."/>
            <person name="Allen S.E."/>
            <person name="Farag S."/>
            <person name="Shank E.A."/>
            <person name="Bowers A."/>
        </authorList>
    </citation>
    <scope>NUCLEOTIDE SEQUENCE [LARGE SCALE GENOMIC DNA]</scope>
    <source>
        <strain evidence="5 6">AFS085496</strain>
    </source>
</reference>
<dbReference type="AlphaFoldDB" id="A0A9X6WHM8"/>
<gene>
    <name evidence="5" type="ORF">COJ15_32055</name>
</gene>
<evidence type="ECO:0000256" key="3">
    <source>
        <dbReference type="ARBA" id="ARBA00038050"/>
    </source>
</evidence>
<dbReference type="Proteomes" id="UP000224003">
    <property type="component" value="Unassembled WGS sequence"/>
</dbReference>
<dbReference type="EC" id="3.1.1.29" evidence="1"/>